<evidence type="ECO:0000256" key="8">
    <source>
        <dbReference type="SAM" id="MobiDB-lite"/>
    </source>
</evidence>
<feature type="region of interest" description="Disordered" evidence="8">
    <location>
        <begin position="487"/>
        <end position="506"/>
    </location>
</feature>
<dbReference type="EMBL" id="CANHGI010000001">
    <property type="protein sequence ID" value="CAI5440338.1"/>
    <property type="molecule type" value="Genomic_DNA"/>
</dbReference>
<feature type="compositionally biased region" description="Polar residues" evidence="8">
    <location>
        <begin position="983"/>
        <end position="992"/>
    </location>
</feature>
<evidence type="ECO:0000256" key="5">
    <source>
        <dbReference type="ARBA" id="ARBA00023242"/>
    </source>
</evidence>
<comment type="caution">
    <text evidence="11">The sequence shown here is derived from an EMBL/GenBank/DDBJ whole genome shotgun (WGS) entry which is preliminary data.</text>
</comment>
<evidence type="ECO:0000313" key="11">
    <source>
        <dbReference type="EMBL" id="CAI5440338.1"/>
    </source>
</evidence>
<dbReference type="GO" id="GO:0005634">
    <property type="term" value="C:nucleus"/>
    <property type="evidence" value="ECO:0007669"/>
    <property type="project" value="UniProtKB-SubCell"/>
</dbReference>
<gene>
    <name evidence="11" type="ORF">CAMP_LOCUS2975</name>
</gene>
<dbReference type="PANTHER" id="PTHR13587:SF7">
    <property type="entry name" value="INTEGRATOR COMPLEX SUBUNIT 3"/>
    <property type="match status" value="1"/>
</dbReference>
<dbReference type="InterPro" id="IPR056518">
    <property type="entry name" value="HEAT_Ints3_C"/>
</dbReference>
<dbReference type="PANTHER" id="PTHR13587">
    <property type="entry name" value="INTEGRATOR COMPLEX SUBUNIT 3"/>
    <property type="match status" value="1"/>
</dbReference>
<evidence type="ECO:0000256" key="7">
    <source>
        <dbReference type="ARBA" id="ARBA00054331"/>
    </source>
</evidence>
<feature type="region of interest" description="Disordered" evidence="8">
    <location>
        <begin position="982"/>
        <end position="1035"/>
    </location>
</feature>
<keyword evidence="4" id="KW-0963">Cytoplasm</keyword>
<keyword evidence="12" id="KW-1185">Reference proteome</keyword>
<evidence type="ECO:0000256" key="2">
    <source>
        <dbReference type="ARBA" id="ARBA00004496"/>
    </source>
</evidence>
<sequence length="1035" mass="118433">MNEELAKRIHRMIKVNLKMENPSDVVKKFAIDSSQLDEKLHNLSDKEAIDLLISKDKGDSSSSGVVYHLVTSYDNPEKFSKMMKYILGAGVDYWHTILCNLNMILIEVWHLIHLGCKEQLVRLIREGIRLNVKSIENVLMNVFKNISGSGDWQTKVRIMNMLMNTIREHEPWFKSIKSGAGLMSTIIMVTSHIIVDTPQPITKEDQFKNQLIVFLTFVIRSRKLDCHALGRDFVIIIARLGRIPQFEEIWRELHQTPGNFGISSIEEFISRPNIVGLLRLSTELQRKIDHIVFYSKNNLIIYYDWIVKSHLRQLDSGSLRAEIVRYLCSMSIDAKNHGPAVFENRIQLLHLLVSTAPPGPEQQWLKLCLFVEWFGCDERFVNYNNSNVEIAINLVRYSLSIQAPPPSQNSIIQASHCSPFANSLLEYLCKSVDLFLPSQSDQIRKNVNTAMKFCRDRFQHGLQQILENYKIDRKIGDQMRQIWPDFMRSSQNPPKKLKKPAQNPPEDTKITVATVATVTQPQYISEPILTAAEKKKLAEKEEMELESSMKLLKGEIREKIEGLKSQWKEFSDDADKCEAVETILTHLCKNDDKLDDSQQEIAAQCLLAIMGSVVVEEKSLLPETNEISEAFTHPIYSIFKMLCFPPNDDSNASEIMVNLMAAMREKDASLTYVFLYYIKGSDTRTQDTIEIYREIARVSDKNVDEMLCSDIQLCALNDIRLFAYLIPFIFSQFQDEVFQSSELLNVLCANLDSSQLRVFISEMIREEIKLFKKDTFSAHILASVEWPTSSQWIFWHLVHADGVPIEWFLPIIPKLDAAKHDEAIANILLMLKHMDREPWPGLIRSIFSRIPGKDDNFTIDALKVLIDDAEQCQRVAELVGGLIKKLIANNEILGIGTKTTPNTKKAAPTKVSLQQLLEHLTQFSDACLEKKQRATEMFLSKHYMQEAFSSIKTNDKSSVLTKKYHNLFGVMDILAADLKEQNSRQLRGNRQGSAAEKSASSSPAKRKTENEETDSNSKRRKCQKDIIQLDDSDSD</sequence>
<dbReference type="OrthoDB" id="2021145at2759"/>
<dbReference type="InterPro" id="IPR019333">
    <property type="entry name" value="INTS3_N"/>
</dbReference>
<evidence type="ECO:0000256" key="3">
    <source>
        <dbReference type="ARBA" id="ARBA00006130"/>
    </source>
</evidence>
<evidence type="ECO:0000256" key="6">
    <source>
        <dbReference type="ARBA" id="ARBA00032741"/>
    </source>
</evidence>
<evidence type="ECO:0000259" key="10">
    <source>
        <dbReference type="Pfam" id="PF24566"/>
    </source>
</evidence>
<protein>
    <recommendedName>
        <fullName evidence="6">SOSS complex subunit A homolog</fullName>
    </recommendedName>
</protein>
<feature type="domain" description="Integrator complex subunit 3 N-terminal" evidence="9">
    <location>
        <begin position="59"/>
        <end position="480"/>
    </location>
</feature>
<feature type="domain" description="Ints3-like C-terminal" evidence="10">
    <location>
        <begin position="570"/>
        <end position="969"/>
    </location>
</feature>
<evidence type="ECO:0000259" key="9">
    <source>
        <dbReference type="Pfam" id="PF10189"/>
    </source>
</evidence>
<accession>A0A9P1I940</accession>
<dbReference type="Pfam" id="PF10189">
    <property type="entry name" value="Ints3_N"/>
    <property type="match status" value="1"/>
</dbReference>
<dbReference type="InterPro" id="IPR045334">
    <property type="entry name" value="INTS3"/>
</dbReference>
<dbReference type="GO" id="GO:0005737">
    <property type="term" value="C:cytoplasm"/>
    <property type="evidence" value="ECO:0007669"/>
    <property type="project" value="UniProtKB-SubCell"/>
</dbReference>
<comment type="function">
    <text evidence="7">Component of the integrator complex, a multiprotein complex that terminates RNA polymerase II (Pol II) transcription in the promoter-proximal region of genes. The integrator complex provides a quality checkpoint during transcription elongation by driving premature transcription termination of transcripts that are unfavorably configured for transcriptional elongation: the complex terminates transcription by (1) catalyzing dephosphorylation of the C-terminal domain (CTD) of Pol II subunit Polr2A/Rbp1 and Spt5, and (2) degrading the exiting nascent RNA transcript via endonuclease activity. The integrator complex is also involved in the 3'-end processing of the U7 snRNA, and also the spliceosomal snRNAs U1, U2, U4 and U5.</text>
</comment>
<evidence type="ECO:0000256" key="1">
    <source>
        <dbReference type="ARBA" id="ARBA00004123"/>
    </source>
</evidence>
<evidence type="ECO:0000256" key="4">
    <source>
        <dbReference type="ARBA" id="ARBA00022490"/>
    </source>
</evidence>
<dbReference type="Pfam" id="PF24566">
    <property type="entry name" value="HEAT_Ints3_C"/>
    <property type="match status" value="1"/>
</dbReference>
<dbReference type="Proteomes" id="UP001152747">
    <property type="component" value="Unassembled WGS sequence"/>
</dbReference>
<proteinExistence type="inferred from homology"/>
<evidence type="ECO:0000313" key="12">
    <source>
        <dbReference type="Proteomes" id="UP001152747"/>
    </source>
</evidence>
<feature type="compositionally biased region" description="Low complexity" evidence="8">
    <location>
        <begin position="993"/>
        <end position="1003"/>
    </location>
</feature>
<comment type="similarity">
    <text evidence="3">Belongs to the Integrator subunit 3 family.</text>
</comment>
<name>A0A9P1I940_9PELO</name>
<organism evidence="11 12">
    <name type="scientific">Caenorhabditis angaria</name>
    <dbReference type="NCBI Taxonomy" id="860376"/>
    <lineage>
        <taxon>Eukaryota</taxon>
        <taxon>Metazoa</taxon>
        <taxon>Ecdysozoa</taxon>
        <taxon>Nematoda</taxon>
        <taxon>Chromadorea</taxon>
        <taxon>Rhabditida</taxon>
        <taxon>Rhabditina</taxon>
        <taxon>Rhabditomorpha</taxon>
        <taxon>Rhabditoidea</taxon>
        <taxon>Rhabditidae</taxon>
        <taxon>Peloderinae</taxon>
        <taxon>Caenorhabditis</taxon>
    </lineage>
</organism>
<reference evidence="11" key="1">
    <citation type="submission" date="2022-11" db="EMBL/GenBank/DDBJ databases">
        <authorList>
            <person name="Kikuchi T."/>
        </authorList>
    </citation>
    <scope>NUCLEOTIDE SEQUENCE</scope>
    <source>
        <strain evidence="11">PS1010</strain>
    </source>
</reference>
<comment type="subcellular location">
    <subcellularLocation>
        <location evidence="2">Cytoplasm</location>
    </subcellularLocation>
    <subcellularLocation>
        <location evidence="1">Nucleus</location>
    </subcellularLocation>
</comment>
<keyword evidence="5" id="KW-0539">Nucleus</keyword>
<dbReference type="AlphaFoldDB" id="A0A9P1I940"/>